<keyword evidence="2" id="KW-1185">Reference proteome</keyword>
<proteinExistence type="predicted"/>
<dbReference type="EMBL" id="KY065455">
    <property type="protein sequence ID" value="APD21911.1"/>
    <property type="molecule type" value="Genomic_DNA"/>
</dbReference>
<dbReference type="Proteomes" id="UP000226400">
    <property type="component" value="Segment"/>
</dbReference>
<reference evidence="1 2" key="1">
    <citation type="journal article" date="2017" name="Sci. Rep.">
        <title>Pneumococcal prophages are diverse, but not without structure or history.</title>
        <authorList>
            <person name="Brueggemann A.B."/>
            <person name="Harrold C.L."/>
            <person name="Rezaei Javan R."/>
            <person name="van Tonder A.J."/>
            <person name="McDonnell A.J."/>
            <person name="Edwards B.A."/>
        </authorList>
    </citation>
    <scope>NUCLEOTIDE SEQUENCE [LARGE SCALE GENOMIC DNA]</scope>
</reference>
<evidence type="ECO:0008006" key="3">
    <source>
        <dbReference type="Google" id="ProtNLM"/>
    </source>
</evidence>
<name>A0A1S5S8N2_9CAUD</name>
<gene>
    <name evidence="1" type="ORF">IPP14_00046</name>
</gene>
<organism evidence="1 2">
    <name type="scientific">Streptococcus phage IPP14</name>
    <dbReference type="NCBI Taxonomy" id="1916154"/>
    <lineage>
        <taxon>Viruses</taxon>
        <taxon>Duplodnaviria</taxon>
        <taxon>Heunggongvirae</taxon>
        <taxon>Uroviricota</taxon>
        <taxon>Caudoviricetes</taxon>
        <taxon>Paclarkvirus</taxon>
        <taxon>Paclarkvirus IPP14</taxon>
    </lineage>
</organism>
<evidence type="ECO:0000313" key="2">
    <source>
        <dbReference type="Proteomes" id="UP000226400"/>
    </source>
</evidence>
<sequence length="89" mass="10379">MTMLKVTKTRQLVTEFFAQDGDQQKLVKTTVINTDNKAVSTISETLHDPELYANNRISMRKHEQELREMRYKIEDAILAELEADAEHKE</sequence>
<protein>
    <recommendedName>
        <fullName evidence="3">Prophage protein</fullName>
    </recommendedName>
</protein>
<evidence type="ECO:0000313" key="1">
    <source>
        <dbReference type="EMBL" id="APD21911.1"/>
    </source>
</evidence>
<accession>A0A1S5S8N2</accession>